<protein>
    <submittedName>
        <fullName evidence="1">Uncharacterized protein</fullName>
    </submittedName>
</protein>
<dbReference type="EMBL" id="BGPR01012356">
    <property type="protein sequence ID" value="GBN55687.1"/>
    <property type="molecule type" value="Genomic_DNA"/>
</dbReference>
<gene>
    <name evidence="1" type="ORF">AVEN_132526_1</name>
</gene>
<proteinExistence type="predicted"/>
<dbReference type="Proteomes" id="UP000499080">
    <property type="component" value="Unassembled WGS sequence"/>
</dbReference>
<evidence type="ECO:0000313" key="1">
    <source>
        <dbReference type="EMBL" id="GBN55687.1"/>
    </source>
</evidence>
<reference evidence="1 2" key="1">
    <citation type="journal article" date="2019" name="Sci. Rep.">
        <title>Orb-weaving spider Araneus ventricosus genome elucidates the spidroin gene catalogue.</title>
        <authorList>
            <person name="Kono N."/>
            <person name="Nakamura H."/>
            <person name="Ohtoshi R."/>
            <person name="Moran D.A.P."/>
            <person name="Shinohara A."/>
            <person name="Yoshida Y."/>
            <person name="Fujiwara M."/>
            <person name="Mori M."/>
            <person name="Tomita M."/>
            <person name="Arakawa K."/>
        </authorList>
    </citation>
    <scope>NUCLEOTIDE SEQUENCE [LARGE SCALE GENOMIC DNA]</scope>
</reference>
<accession>A0A4Y2PZJ9</accession>
<dbReference type="OrthoDB" id="6434393at2759"/>
<keyword evidence="2" id="KW-1185">Reference proteome</keyword>
<dbReference type="AlphaFoldDB" id="A0A4Y2PZJ9"/>
<evidence type="ECO:0000313" key="2">
    <source>
        <dbReference type="Proteomes" id="UP000499080"/>
    </source>
</evidence>
<organism evidence="1 2">
    <name type="scientific">Araneus ventricosus</name>
    <name type="common">Orbweaver spider</name>
    <name type="synonym">Epeira ventricosa</name>
    <dbReference type="NCBI Taxonomy" id="182803"/>
    <lineage>
        <taxon>Eukaryota</taxon>
        <taxon>Metazoa</taxon>
        <taxon>Ecdysozoa</taxon>
        <taxon>Arthropoda</taxon>
        <taxon>Chelicerata</taxon>
        <taxon>Arachnida</taxon>
        <taxon>Araneae</taxon>
        <taxon>Araneomorphae</taxon>
        <taxon>Entelegynae</taxon>
        <taxon>Araneoidea</taxon>
        <taxon>Araneidae</taxon>
        <taxon>Araneus</taxon>
    </lineage>
</organism>
<comment type="caution">
    <text evidence="1">The sequence shown here is derived from an EMBL/GenBank/DDBJ whole genome shotgun (WGS) entry which is preliminary data.</text>
</comment>
<name>A0A4Y2PZJ9_ARAVE</name>
<sequence>MKLKGHRFVDSDEVIENATKQLKDLSKNGFLECSEQLYERWKKCMDAGGNPYLVSDLPQLYSEHIQDQRSYYAECRIIKGSSIFRNSPECQSDRTP</sequence>